<name>A0A6G1C598_9ORYZ</name>
<proteinExistence type="predicted"/>
<evidence type="ECO:0000256" key="1">
    <source>
        <dbReference type="SAM" id="MobiDB-lite"/>
    </source>
</evidence>
<dbReference type="AlphaFoldDB" id="A0A6G1C598"/>
<sequence length="115" mass="11634">MPTSAGTAAPYSATVERLTPHTGVTKEDPATTGEATPASIVVRPTTEDDTTVATEVSSTAFADVDKAAGRPMPLTGATEDHTPMEEDPASTAKGDTTTPAEVSPSAFPDVDEATG</sequence>
<protein>
    <submittedName>
        <fullName evidence="2">Uncharacterized protein</fullName>
    </submittedName>
</protein>
<dbReference type="Proteomes" id="UP000479710">
    <property type="component" value="Unassembled WGS sequence"/>
</dbReference>
<keyword evidence="3" id="KW-1185">Reference proteome</keyword>
<evidence type="ECO:0000313" key="3">
    <source>
        <dbReference type="Proteomes" id="UP000479710"/>
    </source>
</evidence>
<dbReference type="EMBL" id="SPHZ02000010">
    <property type="protein sequence ID" value="KAF0895147.1"/>
    <property type="molecule type" value="Genomic_DNA"/>
</dbReference>
<reference evidence="2 3" key="1">
    <citation type="submission" date="2019-11" db="EMBL/GenBank/DDBJ databases">
        <title>Whole genome sequence of Oryza granulata.</title>
        <authorList>
            <person name="Li W."/>
        </authorList>
    </citation>
    <scope>NUCLEOTIDE SEQUENCE [LARGE SCALE GENOMIC DNA]</scope>
    <source>
        <strain evidence="3">cv. Menghai</strain>
        <tissue evidence="2">Leaf</tissue>
    </source>
</reference>
<comment type="caution">
    <text evidence="2">The sequence shown here is derived from an EMBL/GenBank/DDBJ whole genome shotgun (WGS) entry which is preliminary data.</text>
</comment>
<evidence type="ECO:0000313" key="2">
    <source>
        <dbReference type="EMBL" id="KAF0895147.1"/>
    </source>
</evidence>
<gene>
    <name evidence="2" type="ORF">E2562_006849</name>
</gene>
<accession>A0A6G1C598</accession>
<feature type="region of interest" description="Disordered" evidence="1">
    <location>
        <begin position="1"/>
        <end position="115"/>
    </location>
</feature>
<organism evidence="2 3">
    <name type="scientific">Oryza meyeriana var. granulata</name>
    <dbReference type="NCBI Taxonomy" id="110450"/>
    <lineage>
        <taxon>Eukaryota</taxon>
        <taxon>Viridiplantae</taxon>
        <taxon>Streptophyta</taxon>
        <taxon>Embryophyta</taxon>
        <taxon>Tracheophyta</taxon>
        <taxon>Spermatophyta</taxon>
        <taxon>Magnoliopsida</taxon>
        <taxon>Liliopsida</taxon>
        <taxon>Poales</taxon>
        <taxon>Poaceae</taxon>
        <taxon>BOP clade</taxon>
        <taxon>Oryzoideae</taxon>
        <taxon>Oryzeae</taxon>
        <taxon>Oryzinae</taxon>
        <taxon>Oryza</taxon>
        <taxon>Oryza meyeriana</taxon>
    </lineage>
</organism>